<protein>
    <recommendedName>
        <fullName evidence="6">DEK-C domain-containing protein</fullName>
    </recommendedName>
</protein>
<dbReference type="Gene3D" id="1.10.10.60">
    <property type="entry name" value="Homeodomain-like"/>
    <property type="match status" value="1"/>
</dbReference>
<evidence type="ECO:0000256" key="5">
    <source>
        <dbReference type="SAM" id="MobiDB-lite"/>
    </source>
</evidence>
<dbReference type="GO" id="GO:0006325">
    <property type="term" value="P:chromatin organization"/>
    <property type="evidence" value="ECO:0007669"/>
    <property type="project" value="UniProtKB-KW"/>
</dbReference>
<name>A0A8K1FM10_PYTOL</name>
<keyword evidence="2" id="KW-0156">Chromatin regulator</keyword>
<dbReference type="PROSITE" id="PS51998">
    <property type="entry name" value="DEK_C"/>
    <property type="match status" value="1"/>
</dbReference>
<dbReference type="SUPFAM" id="SSF109715">
    <property type="entry name" value="DEK C-terminal domain"/>
    <property type="match status" value="1"/>
</dbReference>
<dbReference type="Pfam" id="PF08766">
    <property type="entry name" value="DEK_C"/>
    <property type="match status" value="1"/>
</dbReference>
<comment type="subcellular location">
    <subcellularLocation>
        <location evidence="1">Nucleus</location>
    </subcellularLocation>
</comment>
<dbReference type="GO" id="GO:0042393">
    <property type="term" value="F:histone binding"/>
    <property type="evidence" value="ECO:0007669"/>
    <property type="project" value="TreeGrafter"/>
</dbReference>
<dbReference type="PANTHER" id="PTHR13468">
    <property type="entry name" value="DEK PROTEIN"/>
    <property type="match status" value="1"/>
</dbReference>
<feature type="domain" description="DEK-C" evidence="6">
    <location>
        <begin position="299"/>
        <end position="352"/>
    </location>
</feature>
<dbReference type="GO" id="GO:0003677">
    <property type="term" value="F:DNA binding"/>
    <property type="evidence" value="ECO:0007669"/>
    <property type="project" value="UniProtKB-KW"/>
</dbReference>
<dbReference type="InterPro" id="IPR014876">
    <property type="entry name" value="DEK_C"/>
</dbReference>
<evidence type="ECO:0000259" key="6">
    <source>
        <dbReference type="PROSITE" id="PS51998"/>
    </source>
</evidence>
<evidence type="ECO:0000313" key="7">
    <source>
        <dbReference type="EMBL" id="TMW65804.1"/>
    </source>
</evidence>
<comment type="caution">
    <text evidence="7">The sequence shown here is derived from an EMBL/GenBank/DDBJ whole genome shotgun (WGS) entry which is preliminary data.</text>
</comment>
<dbReference type="OrthoDB" id="370884at2759"/>
<reference evidence="7" key="1">
    <citation type="submission" date="2019-03" db="EMBL/GenBank/DDBJ databases">
        <title>Long read genome sequence of the mycoparasitic Pythium oligandrum ATCC 38472 isolated from sugarbeet rhizosphere.</title>
        <authorList>
            <person name="Gaulin E."/>
        </authorList>
    </citation>
    <scope>NUCLEOTIDE SEQUENCE</scope>
    <source>
        <strain evidence="7">ATCC 38472_TT</strain>
    </source>
</reference>
<proteinExistence type="predicted"/>
<dbReference type="EMBL" id="SPLM01000036">
    <property type="protein sequence ID" value="TMW65804.1"/>
    <property type="molecule type" value="Genomic_DNA"/>
</dbReference>
<dbReference type="InterPro" id="IPR044198">
    <property type="entry name" value="DEK"/>
</dbReference>
<evidence type="ECO:0000256" key="3">
    <source>
        <dbReference type="ARBA" id="ARBA00023125"/>
    </source>
</evidence>
<accession>A0A8K1FM10</accession>
<gene>
    <name evidence="7" type="ORF">Poli38472_003569</name>
</gene>
<evidence type="ECO:0000256" key="4">
    <source>
        <dbReference type="ARBA" id="ARBA00023242"/>
    </source>
</evidence>
<feature type="region of interest" description="Disordered" evidence="5">
    <location>
        <begin position="176"/>
        <end position="304"/>
    </location>
</feature>
<feature type="compositionally biased region" description="Acidic residues" evidence="5">
    <location>
        <begin position="233"/>
        <end position="250"/>
    </location>
</feature>
<keyword evidence="8" id="KW-1185">Reference proteome</keyword>
<dbReference type="PANTHER" id="PTHR13468:SF1">
    <property type="entry name" value="PROTEIN DEK"/>
    <property type="match status" value="1"/>
</dbReference>
<keyword evidence="3" id="KW-0238">DNA-binding</keyword>
<dbReference type="Proteomes" id="UP000794436">
    <property type="component" value="Unassembled WGS sequence"/>
</dbReference>
<feature type="compositionally biased region" description="Low complexity" evidence="5">
    <location>
        <begin position="193"/>
        <end position="217"/>
    </location>
</feature>
<feature type="compositionally biased region" description="Acidic residues" evidence="5">
    <location>
        <begin position="281"/>
        <end position="291"/>
    </location>
</feature>
<dbReference type="GO" id="GO:0005634">
    <property type="term" value="C:nucleus"/>
    <property type="evidence" value="ECO:0007669"/>
    <property type="project" value="UniProtKB-SubCell"/>
</dbReference>
<sequence>MAPVAAEEQPKVVEETVEVEAETTALTTSGRVRRTIQKFGFDEAKDGDEEEEFQPPVGNGVKVSELEVVAERIAALNKKDAEVLKSLYSIMYGRRFQLKNIKAIKEHILEFTGIPDADDKTQAQLMQKIGRWKRTFLVEIIDLLGVNRSKKSFDEENKVGDKEGLMQRLIDWLLEPKETGAKPKAARKKTKAKTTTAKKSPKAAAGTKRKSPSSAKTPAKKAKTAKAKKSAPEEEESTESEPEEESDDDKGNDSSSDFDEAKSGSNNKSKRKATSKQSKQDDEDSEPDNNESEAKTASSGLNAAVREKVKSIIASGNAEELTLKKIVRQVSEELGEDFSSQKAAIKDFITQL</sequence>
<evidence type="ECO:0000256" key="1">
    <source>
        <dbReference type="ARBA" id="ARBA00004123"/>
    </source>
</evidence>
<keyword evidence="4" id="KW-0539">Nucleus</keyword>
<evidence type="ECO:0000313" key="8">
    <source>
        <dbReference type="Proteomes" id="UP000794436"/>
    </source>
</evidence>
<feature type="compositionally biased region" description="Basic residues" evidence="5">
    <location>
        <begin position="218"/>
        <end position="229"/>
    </location>
</feature>
<dbReference type="AlphaFoldDB" id="A0A8K1FM10"/>
<evidence type="ECO:0000256" key="2">
    <source>
        <dbReference type="ARBA" id="ARBA00022853"/>
    </source>
</evidence>
<dbReference type="GO" id="GO:2000779">
    <property type="term" value="P:regulation of double-strand break repair"/>
    <property type="evidence" value="ECO:0007669"/>
    <property type="project" value="TreeGrafter"/>
</dbReference>
<organism evidence="7 8">
    <name type="scientific">Pythium oligandrum</name>
    <name type="common">Mycoparasitic fungus</name>
    <dbReference type="NCBI Taxonomy" id="41045"/>
    <lineage>
        <taxon>Eukaryota</taxon>
        <taxon>Sar</taxon>
        <taxon>Stramenopiles</taxon>
        <taxon>Oomycota</taxon>
        <taxon>Peronosporomycetes</taxon>
        <taxon>Pythiales</taxon>
        <taxon>Pythiaceae</taxon>
        <taxon>Pythium</taxon>
    </lineage>
</organism>